<evidence type="ECO:0008006" key="5">
    <source>
        <dbReference type="Google" id="ProtNLM"/>
    </source>
</evidence>
<proteinExistence type="predicted"/>
<keyword evidence="4" id="KW-1185">Reference proteome</keyword>
<dbReference type="InterPro" id="IPR036291">
    <property type="entry name" value="NAD(P)-bd_dom_sf"/>
</dbReference>
<comment type="caution">
    <text evidence="3">The sequence shown here is derived from an EMBL/GenBank/DDBJ whole genome shotgun (WGS) entry which is preliminary data.</text>
</comment>
<sequence length="335" mass="37411">MMAEAIGIAFVGAGTVAHLHANAVAQNEGAHLVGVYDVRTEQAQSFAQKYGGRVYGDIDELLDDAEVQAVAVLSPLEFHREYVVRALDAQKHVLVEKPVASTLEDVQYLERKARASGKVCMPAHNYIYAPELRRARQLIISHTFGKVVSAWIIYTLHHPPEVAAKYPGVLRQIITHHFYSLLYLLGRPTCVTALASETRSPQEKLDREDQVALLLKMPGGALINLFAGFAADDQTSEPWTVTYKILGTEGGSVYSWRDNVVMTPRAGLSWRYLAYEESFMHEMDYFIQRCILNGEDPLSTMRDAVDAQMLLEATEEALQKGTTINLTWERNDGQV</sequence>
<dbReference type="Proteomes" id="UP000635565">
    <property type="component" value="Unassembled WGS sequence"/>
</dbReference>
<feature type="domain" description="GFO/IDH/MocA-like oxidoreductase" evidence="2">
    <location>
        <begin position="133"/>
        <end position="251"/>
    </location>
</feature>
<dbReference type="PANTHER" id="PTHR43377">
    <property type="entry name" value="BILIVERDIN REDUCTASE A"/>
    <property type="match status" value="1"/>
</dbReference>
<accession>A0ABQ3VPQ1</accession>
<name>A0ABQ3VPQ1_9CHLR</name>
<reference evidence="3 4" key="1">
    <citation type="journal article" date="2021" name="Int. J. Syst. Evol. Microbiol.">
        <title>Reticulibacter mediterranei gen. nov., sp. nov., within the new family Reticulibacteraceae fam. nov., and Ktedonospora formicarum gen. nov., sp. nov., Ktedonobacter robiniae sp. nov., Dictyobacter formicarum sp. nov. and Dictyobacter arantiisoli sp. nov., belonging to the class Ktedonobacteria.</title>
        <authorList>
            <person name="Yabe S."/>
            <person name="Zheng Y."/>
            <person name="Wang C.M."/>
            <person name="Sakai Y."/>
            <person name="Abe K."/>
            <person name="Yokota A."/>
            <person name="Donadio S."/>
            <person name="Cavaletti L."/>
            <person name="Monciardini P."/>
        </authorList>
    </citation>
    <scope>NUCLEOTIDE SEQUENCE [LARGE SCALE GENOMIC DNA]</scope>
    <source>
        <strain evidence="3 4">SOSP1-9</strain>
    </source>
</reference>
<protein>
    <recommendedName>
        <fullName evidence="5">Oxidoreductase</fullName>
    </recommendedName>
</protein>
<dbReference type="Gene3D" id="3.30.360.10">
    <property type="entry name" value="Dihydrodipicolinate Reductase, domain 2"/>
    <property type="match status" value="1"/>
</dbReference>
<dbReference type="Pfam" id="PF22725">
    <property type="entry name" value="GFO_IDH_MocA_C3"/>
    <property type="match status" value="1"/>
</dbReference>
<dbReference type="SUPFAM" id="SSF55347">
    <property type="entry name" value="Glyceraldehyde-3-phosphate dehydrogenase-like, C-terminal domain"/>
    <property type="match status" value="1"/>
</dbReference>
<dbReference type="InterPro" id="IPR055170">
    <property type="entry name" value="GFO_IDH_MocA-like_dom"/>
</dbReference>
<feature type="domain" description="Gfo/Idh/MocA-like oxidoreductase N-terminal" evidence="1">
    <location>
        <begin position="7"/>
        <end position="124"/>
    </location>
</feature>
<dbReference type="Pfam" id="PF01408">
    <property type="entry name" value="GFO_IDH_MocA"/>
    <property type="match status" value="1"/>
</dbReference>
<dbReference type="InterPro" id="IPR051450">
    <property type="entry name" value="Gfo/Idh/MocA_Oxidoreductases"/>
</dbReference>
<gene>
    <name evidence="3" type="ORF">KSZ_60810</name>
</gene>
<dbReference type="Gene3D" id="3.40.50.720">
    <property type="entry name" value="NAD(P)-binding Rossmann-like Domain"/>
    <property type="match status" value="1"/>
</dbReference>
<evidence type="ECO:0000259" key="2">
    <source>
        <dbReference type="Pfam" id="PF22725"/>
    </source>
</evidence>
<dbReference type="EMBL" id="BNJJ01000021">
    <property type="protein sequence ID" value="GHO88075.1"/>
    <property type="molecule type" value="Genomic_DNA"/>
</dbReference>
<dbReference type="SUPFAM" id="SSF51735">
    <property type="entry name" value="NAD(P)-binding Rossmann-fold domains"/>
    <property type="match status" value="1"/>
</dbReference>
<evidence type="ECO:0000313" key="3">
    <source>
        <dbReference type="EMBL" id="GHO88075.1"/>
    </source>
</evidence>
<dbReference type="PANTHER" id="PTHR43377:SF1">
    <property type="entry name" value="BILIVERDIN REDUCTASE A"/>
    <property type="match status" value="1"/>
</dbReference>
<dbReference type="RefSeq" id="WP_201365642.1">
    <property type="nucleotide sequence ID" value="NZ_BNJJ01000021.1"/>
</dbReference>
<evidence type="ECO:0000259" key="1">
    <source>
        <dbReference type="Pfam" id="PF01408"/>
    </source>
</evidence>
<dbReference type="InterPro" id="IPR000683">
    <property type="entry name" value="Gfo/Idh/MocA-like_OxRdtase_N"/>
</dbReference>
<evidence type="ECO:0000313" key="4">
    <source>
        <dbReference type="Proteomes" id="UP000635565"/>
    </source>
</evidence>
<organism evidence="3 4">
    <name type="scientific">Dictyobacter formicarum</name>
    <dbReference type="NCBI Taxonomy" id="2778368"/>
    <lineage>
        <taxon>Bacteria</taxon>
        <taxon>Bacillati</taxon>
        <taxon>Chloroflexota</taxon>
        <taxon>Ktedonobacteria</taxon>
        <taxon>Ktedonobacterales</taxon>
        <taxon>Dictyobacteraceae</taxon>
        <taxon>Dictyobacter</taxon>
    </lineage>
</organism>